<dbReference type="InterPro" id="IPR011009">
    <property type="entry name" value="Kinase-like_dom_sf"/>
</dbReference>
<dbReference type="SUPFAM" id="SSF56112">
    <property type="entry name" value="Protein kinase-like (PK-like)"/>
    <property type="match status" value="1"/>
</dbReference>
<dbReference type="AlphaFoldDB" id="A0A6C0IDZ7"/>
<dbReference type="GO" id="GO:0072354">
    <property type="term" value="F:histone H3T3 kinase activity"/>
    <property type="evidence" value="ECO:0007669"/>
    <property type="project" value="TreeGrafter"/>
</dbReference>
<accession>A0A6C0IDZ7</accession>
<proteinExistence type="predicted"/>
<dbReference type="PANTHER" id="PTHR24419">
    <property type="entry name" value="INTERLEUKIN-1 RECEPTOR-ASSOCIATED KINASE"/>
    <property type="match status" value="1"/>
</dbReference>
<protein>
    <recommendedName>
        <fullName evidence="2">Protein kinase domain-containing protein</fullName>
    </recommendedName>
</protein>
<dbReference type="PANTHER" id="PTHR24419:SF18">
    <property type="entry name" value="SERINE_THREONINE-PROTEIN KINASE HASPIN"/>
    <property type="match status" value="1"/>
</dbReference>
<dbReference type="EMBL" id="MN740156">
    <property type="protein sequence ID" value="QHT90637.1"/>
    <property type="molecule type" value="Genomic_DNA"/>
</dbReference>
<dbReference type="GO" id="GO:0005634">
    <property type="term" value="C:nucleus"/>
    <property type="evidence" value="ECO:0007669"/>
    <property type="project" value="TreeGrafter"/>
</dbReference>
<evidence type="ECO:0008006" key="2">
    <source>
        <dbReference type="Google" id="ProtNLM"/>
    </source>
</evidence>
<dbReference type="Gene3D" id="1.10.510.10">
    <property type="entry name" value="Transferase(Phosphotransferase) domain 1"/>
    <property type="match status" value="1"/>
</dbReference>
<dbReference type="GO" id="GO:0000278">
    <property type="term" value="P:mitotic cell cycle"/>
    <property type="evidence" value="ECO:0007669"/>
    <property type="project" value="TreeGrafter"/>
</dbReference>
<name>A0A6C0IDZ7_9ZZZZ</name>
<organism evidence="1">
    <name type="scientific">viral metagenome</name>
    <dbReference type="NCBI Taxonomy" id="1070528"/>
    <lineage>
        <taxon>unclassified sequences</taxon>
        <taxon>metagenomes</taxon>
        <taxon>organismal metagenomes</taxon>
    </lineage>
</organism>
<reference evidence="1" key="1">
    <citation type="journal article" date="2020" name="Nature">
        <title>Giant virus diversity and host interactions through global metagenomics.</title>
        <authorList>
            <person name="Schulz F."/>
            <person name="Roux S."/>
            <person name="Paez-Espino D."/>
            <person name="Jungbluth S."/>
            <person name="Walsh D.A."/>
            <person name="Denef V.J."/>
            <person name="McMahon K.D."/>
            <person name="Konstantinidis K.T."/>
            <person name="Eloe-Fadrosh E.A."/>
            <person name="Kyrpides N.C."/>
            <person name="Woyke T."/>
        </authorList>
    </citation>
    <scope>NUCLEOTIDE SEQUENCE</scope>
    <source>
        <strain evidence="1">GVMAG-M-3300023184-71</strain>
    </source>
</reference>
<dbReference type="GO" id="GO:0005737">
    <property type="term" value="C:cytoplasm"/>
    <property type="evidence" value="ECO:0007669"/>
    <property type="project" value="TreeGrafter"/>
</dbReference>
<sequence length="303" mass="36897">MLDRRLFSYHLYHQLLGNKKSTRYFPDFCRQHHMRFHYITRENKNSELLEGQFLQHPLSFFGKRLPMTPDDFEMLHENNHVRVDQLLDPQIPRTVWREIFILRMLNDLLLRKITPHFPLFYGHHFSFDGDNYHDGKSRPYVILLQETMQEDLKTWARRKQRSEKEWFSCLFQIFFAVGTLQRHLGISHKDLHWGNVLVQRLDPPQSWTYQLPGHEPYSLVDQTYLFTICDFGSAQFEIKDEMFDFCRLALNVFQWLKYSPGENMDRWVEEMQAVRDKKWKHVLEHVVAKRMVRKKKEIVYTME</sequence>
<dbReference type="Pfam" id="PF12330">
    <property type="entry name" value="Haspin_kinase"/>
    <property type="match status" value="1"/>
</dbReference>
<dbReference type="GO" id="GO:0035556">
    <property type="term" value="P:intracellular signal transduction"/>
    <property type="evidence" value="ECO:0007669"/>
    <property type="project" value="TreeGrafter"/>
</dbReference>
<evidence type="ECO:0000313" key="1">
    <source>
        <dbReference type="EMBL" id="QHT90637.1"/>
    </source>
</evidence>